<dbReference type="Gene3D" id="3.40.50.300">
    <property type="entry name" value="P-loop containing nucleotide triphosphate hydrolases"/>
    <property type="match status" value="1"/>
</dbReference>
<keyword evidence="2" id="KW-0813">Transport</keyword>
<dbReference type="InterPro" id="IPR005894">
    <property type="entry name" value="DrrA"/>
</dbReference>
<evidence type="ECO:0000313" key="12">
    <source>
        <dbReference type="EMBL" id="MFC4996254.1"/>
    </source>
</evidence>
<dbReference type="EMBL" id="JBHSIU010000001">
    <property type="protein sequence ID" value="MFC4996254.1"/>
    <property type="molecule type" value="Genomic_DNA"/>
</dbReference>
<name>A0ABV9VJJ2_9ACTN</name>
<feature type="region of interest" description="Disordered" evidence="10">
    <location>
        <begin position="309"/>
        <end position="331"/>
    </location>
</feature>
<dbReference type="InterPro" id="IPR003439">
    <property type="entry name" value="ABC_transporter-like_ATP-bd"/>
</dbReference>
<evidence type="ECO:0000313" key="13">
    <source>
        <dbReference type="Proteomes" id="UP001595912"/>
    </source>
</evidence>
<reference evidence="13" key="1">
    <citation type="journal article" date="2019" name="Int. J. Syst. Evol. Microbiol.">
        <title>The Global Catalogue of Microorganisms (GCM) 10K type strain sequencing project: providing services to taxonomists for standard genome sequencing and annotation.</title>
        <authorList>
            <consortium name="The Broad Institute Genomics Platform"/>
            <consortium name="The Broad Institute Genome Sequencing Center for Infectious Disease"/>
            <person name="Wu L."/>
            <person name="Ma J."/>
        </authorList>
    </citation>
    <scope>NUCLEOTIDE SEQUENCE [LARGE SCALE GENOMIC DNA]</scope>
    <source>
        <strain evidence="13">CGMCC 4.7152</strain>
    </source>
</reference>
<dbReference type="SMART" id="SM00382">
    <property type="entry name" value="AAA"/>
    <property type="match status" value="1"/>
</dbReference>
<evidence type="ECO:0000256" key="2">
    <source>
        <dbReference type="ARBA" id="ARBA00022448"/>
    </source>
</evidence>
<keyword evidence="7" id="KW-0472">Membrane</keyword>
<dbReference type="PANTHER" id="PTHR42711:SF19">
    <property type="entry name" value="DOXORUBICIN RESISTANCE ATP-BINDING PROTEIN DRRA"/>
    <property type="match status" value="1"/>
</dbReference>
<dbReference type="InterPro" id="IPR050763">
    <property type="entry name" value="ABC_transporter_ATP-binding"/>
</dbReference>
<accession>A0ABV9VJJ2</accession>
<dbReference type="PANTHER" id="PTHR42711">
    <property type="entry name" value="ABC TRANSPORTER ATP-BINDING PROTEIN"/>
    <property type="match status" value="1"/>
</dbReference>
<dbReference type="GO" id="GO:0005524">
    <property type="term" value="F:ATP binding"/>
    <property type="evidence" value="ECO:0007669"/>
    <property type="project" value="UniProtKB-KW"/>
</dbReference>
<evidence type="ECO:0000256" key="4">
    <source>
        <dbReference type="ARBA" id="ARBA00022741"/>
    </source>
</evidence>
<dbReference type="PROSITE" id="PS00211">
    <property type="entry name" value="ABC_TRANSPORTER_1"/>
    <property type="match status" value="1"/>
</dbReference>
<dbReference type="Proteomes" id="UP001595912">
    <property type="component" value="Unassembled WGS sequence"/>
</dbReference>
<dbReference type="PROSITE" id="PS50893">
    <property type="entry name" value="ABC_TRANSPORTER_2"/>
    <property type="match status" value="1"/>
</dbReference>
<keyword evidence="5 12" id="KW-0067">ATP-binding</keyword>
<comment type="subcellular location">
    <subcellularLocation>
        <location evidence="1">Cell membrane</location>
        <topology evidence="1">Peripheral membrane protein</topology>
        <orientation evidence="1">Cytoplasmic side</orientation>
    </subcellularLocation>
</comment>
<evidence type="ECO:0000256" key="7">
    <source>
        <dbReference type="ARBA" id="ARBA00023136"/>
    </source>
</evidence>
<proteinExistence type="inferred from homology"/>
<keyword evidence="3" id="KW-1003">Cell membrane</keyword>
<evidence type="ECO:0000259" key="11">
    <source>
        <dbReference type="PROSITE" id="PS50893"/>
    </source>
</evidence>
<keyword evidence="6" id="KW-1278">Translocase</keyword>
<dbReference type="InterPro" id="IPR017871">
    <property type="entry name" value="ABC_transporter-like_CS"/>
</dbReference>
<dbReference type="SUPFAM" id="SSF52540">
    <property type="entry name" value="P-loop containing nucleoside triphosphate hydrolases"/>
    <property type="match status" value="1"/>
</dbReference>
<sequence>MTGPIIAARDLVKRFGTNTALDGVSLDVEQGTVLGLLGPNGAGKTTTIRVLTTLIKPDSGHASVGGFDVATDSQRVRSLIGLAGQYAAVDEILTGRENLELFGLWYHLPKQEYRRRAQEMLERLSLTDAADRQVKTYSGGMRRRLDVGASLIADPPVMFLDEPTTGLDPRSRNELWKFIRERVEAGTTVLLTTQYMEEAEHLANRIVVINKGKLIADGTADQLKQQTGGSTLEIRVADRRDVGRAAALLAEGGTAAPRTDPEQGLISIPAAAGVDLLLETGRRLQEARIAVDDLGTRRPTLDEVFLALTGGETPTRPGPLSHAASEPEATR</sequence>
<gene>
    <name evidence="12" type="ORF">ACFPIJ_00230</name>
</gene>
<keyword evidence="4" id="KW-0547">Nucleotide-binding</keyword>
<evidence type="ECO:0000256" key="5">
    <source>
        <dbReference type="ARBA" id="ARBA00022840"/>
    </source>
</evidence>
<organism evidence="12 13">
    <name type="scientific">Dactylosporangium cerinum</name>
    <dbReference type="NCBI Taxonomy" id="1434730"/>
    <lineage>
        <taxon>Bacteria</taxon>
        <taxon>Bacillati</taxon>
        <taxon>Actinomycetota</taxon>
        <taxon>Actinomycetes</taxon>
        <taxon>Micromonosporales</taxon>
        <taxon>Micromonosporaceae</taxon>
        <taxon>Dactylosporangium</taxon>
    </lineage>
</organism>
<dbReference type="RefSeq" id="WP_380112447.1">
    <property type="nucleotide sequence ID" value="NZ_JBHSIU010000001.1"/>
</dbReference>
<evidence type="ECO:0000256" key="1">
    <source>
        <dbReference type="ARBA" id="ARBA00004413"/>
    </source>
</evidence>
<evidence type="ECO:0000256" key="8">
    <source>
        <dbReference type="ARBA" id="ARBA00023251"/>
    </source>
</evidence>
<dbReference type="InterPro" id="IPR003593">
    <property type="entry name" value="AAA+_ATPase"/>
</dbReference>
<comment type="similarity">
    <text evidence="9">Belongs to the ABC transporter superfamily. Drug exporter-1 (DrugE1) (TC 3.A.1.105) family.</text>
</comment>
<keyword evidence="13" id="KW-1185">Reference proteome</keyword>
<keyword evidence="8" id="KW-0046">Antibiotic resistance</keyword>
<dbReference type="NCBIfam" id="TIGR01188">
    <property type="entry name" value="drrA"/>
    <property type="match status" value="1"/>
</dbReference>
<dbReference type="Pfam" id="PF00005">
    <property type="entry name" value="ABC_tran"/>
    <property type="match status" value="1"/>
</dbReference>
<dbReference type="InterPro" id="IPR027417">
    <property type="entry name" value="P-loop_NTPase"/>
</dbReference>
<comment type="caution">
    <text evidence="12">The sequence shown here is derived from an EMBL/GenBank/DDBJ whole genome shotgun (WGS) entry which is preliminary data.</text>
</comment>
<evidence type="ECO:0000256" key="6">
    <source>
        <dbReference type="ARBA" id="ARBA00022967"/>
    </source>
</evidence>
<evidence type="ECO:0000256" key="9">
    <source>
        <dbReference type="ARBA" id="ARBA00049985"/>
    </source>
</evidence>
<evidence type="ECO:0000256" key="10">
    <source>
        <dbReference type="SAM" id="MobiDB-lite"/>
    </source>
</evidence>
<protein>
    <submittedName>
        <fullName evidence="12">ATP-binding cassette domain-containing protein</fullName>
    </submittedName>
</protein>
<evidence type="ECO:0000256" key="3">
    <source>
        <dbReference type="ARBA" id="ARBA00022475"/>
    </source>
</evidence>
<feature type="domain" description="ABC transporter" evidence="11">
    <location>
        <begin position="6"/>
        <end position="236"/>
    </location>
</feature>